<dbReference type="EMBL" id="AP024702">
    <property type="protein sequence ID" value="BCX46834.1"/>
    <property type="molecule type" value="Genomic_DNA"/>
</dbReference>
<reference evidence="1 2" key="1">
    <citation type="submission" date="2021-06" db="EMBL/GenBank/DDBJ databases">
        <title>Complete genome of Haloferula helveola possessing various polysaccharide degrading enzymes.</title>
        <authorList>
            <person name="Takami H."/>
            <person name="Huang C."/>
            <person name="Hamasaki K."/>
        </authorList>
    </citation>
    <scope>NUCLEOTIDE SEQUENCE [LARGE SCALE GENOMIC DNA]</scope>
    <source>
        <strain evidence="1 2">CN-1</strain>
    </source>
</reference>
<evidence type="ECO:0000313" key="2">
    <source>
        <dbReference type="Proteomes" id="UP001374893"/>
    </source>
</evidence>
<protein>
    <submittedName>
        <fullName evidence="1">Uncharacterized protein</fullName>
    </submittedName>
</protein>
<keyword evidence="2" id="KW-1185">Reference proteome</keyword>
<evidence type="ECO:0000313" key="1">
    <source>
        <dbReference type="EMBL" id="BCX46834.1"/>
    </source>
</evidence>
<name>A0ABN6GZY0_9BACT</name>
<accession>A0ABN6GZY0</accession>
<gene>
    <name evidence="1" type="ORF">HAHE_07420</name>
</gene>
<proteinExistence type="predicted"/>
<sequence>MDELPARPPADALLMANILASRAEEWNLLEMNLDRIRPQRSSLIVDLWDSEMTPADVWKDYGPVLERFEQVLFLKIGRRDEQDRHLRSSLTYYRHWLSCLDLVRDDELPTHVIQLDARYQDAIDLAHAFEALESPDVFAVTCYQNRDLSRWKARWMAIGEGRKHGIPFKIRSKDAFGYRVLGPWFSTRYFVMHKCRIPSFLKRVKSWPESSQLRMEYHLCGLLSDGTELYVHDPR</sequence>
<dbReference type="Proteomes" id="UP001374893">
    <property type="component" value="Chromosome"/>
</dbReference>
<organism evidence="1 2">
    <name type="scientific">Haloferula helveola</name>
    <dbReference type="NCBI Taxonomy" id="490095"/>
    <lineage>
        <taxon>Bacteria</taxon>
        <taxon>Pseudomonadati</taxon>
        <taxon>Verrucomicrobiota</taxon>
        <taxon>Verrucomicrobiia</taxon>
        <taxon>Verrucomicrobiales</taxon>
        <taxon>Verrucomicrobiaceae</taxon>
        <taxon>Haloferula</taxon>
    </lineage>
</organism>